<name>A0A8S1CCF8_9INSE</name>
<keyword evidence="5 6" id="KW-0472">Membrane</keyword>
<dbReference type="Pfam" id="PF04241">
    <property type="entry name" value="DUF423"/>
    <property type="match status" value="1"/>
</dbReference>
<dbReference type="InterPro" id="IPR006696">
    <property type="entry name" value="DUF423"/>
</dbReference>
<evidence type="ECO:0000256" key="1">
    <source>
        <dbReference type="ARBA" id="ARBA00004141"/>
    </source>
</evidence>
<keyword evidence="3 6" id="KW-0812">Transmembrane</keyword>
<dbReference type="AlphaFoldDB" id="A0A8S1CCF8"/>
<reference evidence="7 8" key="1">
    <citation type="submission" date="2020-04" db="EMBL/GenBank/DDBJ databases">
        <authorList>
            <person name="Alioto T."/>
            <person name="Alioto T."/>
            <person name="Gomez Garrido J."/>
        </authorList>
    </citation>
    <scope>NUCLEOTIDE SEQUENCE [LARGE SCALE GENOMIC DNA]</scope>
</reference>
<dbReference type="EMBL" id="CADEPI010000026">
    <property type="protein sequence ID" value="CAB3366674.1"/>
    <property type="molecule type" value="Genomic_DNA"/>
</dbReference>
<gene>
    <name evidence="7" type="ORF">CLODIP_2_CD15988</name>
</gene>
<keyword evidence="4 6" id="KW-1133">Transmembrane helix</keyword>
<proteinExistence type="inferred from homology"/>
<dbReference type="GO" id="GO:0016020">
    <property type="term" value="C:membrane"/>
    <property type="evidence" value="ECO:0007669"/>
    <property type="project" value="UniProtKB-SubCell"/>
</dbReference>
<feature type="transmembrane region" description="Helical" evidence="6">
    <location>
        <begin position="106"/>
        <end position="123"/>
    </location>
</feature>
<comment type="caution">
    <text evidence="7">The sequence shown here is derived from an EMBL/GenBank/DDBJ whole genome shotgun (WGS) entry which is preliminary data.</text>
</comment>
<feature type="transmembrane region" description="Helical" evidence="6">
    <location>
        <begin position="130"/>
        <end position="149"/>
    </location>
</feature>
<evidence type="ECO:0000313" key="8">
    <source>
        <dbReference type="Proteomes" id="UP000494165"/>
    </source>
</evidence>
<feature type="transmembrane region" description="Helical" evidence="6">
    <location>
        <begin position="67"/>
        <end position="86"/>
    </location>
</feature>
<keyword evidence="8" id="KW-1185">Reference proteome</keyword>
<dbReference type="Proteomes" id="UP000494165">
    <property type="component" value="Unassembled WGS sequence"/>
</dbReference>
<organism evidence="7 8">
    <name type="scientific">Cloeon dipterum</name>
    <dbReference type="NCBI Taxonomy" id="197152"/>
    <lineage>
        <taxon>Eukaryota</taxon>
        <taxon>Metazoa</taxon>
        <taxon>Ecdysozoa</taxon>
        <taxon>Arthropoda</taxon>
        <taxon>Hexapoda</taxon>
        <taxon>Insecta</taxon>
        <taxon>Pterygota</taxon>
        <taxon>Palaeoptera</taxon>
        <taxon>Ephemeroptera</taxon>
        <taxon>Pisciforma</taxon>
        <taxon>Baetidae</taxon>
        <taxon>Cloeon</taxon>
    </lineage>
</organism>
<evidence type="ECO:0000313" key="7">
    <source>
        <dbReference type="EMBL" id="CAB3366674.1"/>
    </source>
</evidence>
<evidence type="ECO:0000256" key="3">
    <source>
        <dbReference type="ARBA" id="ARBA00022692"/>
    </source>
</evidence>
<evidence type="ECO:0000256" key="2">
    <source>
        <dbReference type="ARBA" id="ARBA00006208"/>
    </source>
</evidence>
<dbReference type="OrthoDB" id="269173at2759"/>
<dbReference type="PANTHER" id="PTHR43461:SF1">
    <property type="entry name" value="TRANSMEMBRANE PROTEIN 256"/>
    <property type="match status" value="1"/>
</dbReference>
<evidence type="ECO:0008006" key="9">
    <source>
        <dbReference type="Google" id="ProtNLM"/>
    </source>
</evidence>
<comment type="similarity">
    <text evidence="2">Belongs to the TMEM256 family.</text>
</comment>
<evidence type="ECO:0000256" key="4">
    <source>
        <dbReference type="ARBA" id="ARBA00022989"/>
    </source>
</evidence>
<accession>A0A8S1CCF8</accession>
<protein>
    <recommendedName>
        <fullName evidence="9">DUF423 domain-containing protein</fullName>
    </recommendedName>
</protein>
<dbReference type="PANTHER" id="PTHR43461">
    <property type="entry name" value="TRANSMEMBRANE PROTEIN 256"/>
    <property type="match status" value="1"/>
</dbReference>
<evidence type="ECO:0000256" key="6">
    <source>
        <dbReference type="SAM" id="Phobius"/>
    </source>
</evidence>
<evidence type="ECO:0000256" key="5">
    <source>
        <dbReference type="ARBA" id="ARBA00023136"/>
    </source>
</evidence>
<sequence length="175" mass="18395">MSVEGVFNYLIFDNPLSKVAVDCVQKGSSLFGLTKSTATKATQKGANMASSAAASSLSKMAKSCGPFIRVGGLSGAICVGLGAYGSHSLLLRKDVSDERKRAFNTANSYHFIHSLALLAIPLCRKPLISGTLMISGIALFCGPCYHFALTGNTNIKPVTPYGGMLLIVAWLSLCL</sequence>
<comment type="subcellular location">
    <subcellularLocation>
        <location evidence="1">Membrane</location>
        <topology evidence="1">Multi-pass membrane protein</topology>
    </subcellularLocation>
</comment>